<reference evidence="2 3" key="1">
    <citation type="submission" date="2024-04" db="EMBL/GenBank/DDBJ databases">
        <title>genome sequences of Mucor flavus KT1a and Helicostylum pulchrum KT1b strains isolated from the surface of a dry-aged beef.</title>
        <authorList>
            <person name="Toyotome T."/>
            <person name="Hosono M."/>
            <person name="Torimaru M."/>
            <person name="Fukuda K."/>
            <person name="Mikami N."/>
        </authorList>
    </citation>
    <scope>NUCLEOTIDE SEQUENCE [LARGE SCALE GENOMIC DNA]</scope>
    <source>
        <strain evidence="2 3">KT1a</strain>
    </source>
</reference>
<organism evidence="2 3">
    <name type="scientific">Mucor flavus</name>
    <dbReference type="NCBI Taxonomy" id="439312"/>
    <lineage>
        <taxon>Eukaryota</taxon>
        <taxon>Fungi</taxon>
        <taxon>Fungi incertae sedis</taxon>
        <taxon>Mucoromycota</taxon>
        <taxon>Mucoromycotina</taxon>
        <taxon>Mucoromycetes</taxon>
        <taxon>Mucorales</taxon>
        <taxon>Mucorineae</taxon>
        <taxon>Mucoraceae</taxon>
        <taxon>Mucor</taxon>
    </lineage>
</organism>
<protein>
    <submittedName>
        <fullName evidence="2">Uncharacterized protein</fullName>
    </submittedName>
</protein>
<name>A0ABP9ZA55_9FUNG</name>
<feature type="region of interest" description="Disordered" evidence="1">
    <location>
        <begin position="154"/>
        <end position="180"/>
    </location>
</feature>
<accession>A0ABP9ZA55</accession>
<feature type="compositionally biased region" description="Gly residues" evidence="1">
    <location>
        <begin position="211"/>
        <end position="227"/>
    </location>
</feature>
<evidence type="ECO:0000313" key="2">
    <source>
        <dbReference type="EMBL" id="GAA5815985.1"/>
    </source>
</evidence>
<gene>
    <name evidence="2" type="ORF">MFLAVUS_009504</name>
</gene>
<evidence type="ECO:0000256" key="1">
    <source>
        <dbReference type="SAM" id="MobiDB-lite"/>
    </source>
</evidence>
<sequence>MSTLRISISFEHEPIELNILSNKLTWSNLVTFIDSMRAIETPVTLYYRKESEGEIETLQTQDQLDQLLIPDIKGLRFYAQKELVTNPVYILPANAFVTLTQFVDKNKSIIASSHRLARSIGMLAFFIAQDTTENRFEYEFEVLENLVTRKLNKSKCREKKRAEETGDEQQQEEDPRETLFGERGSRHFGGHHFGGRGGHNLVGRGGRHFGGRGGFGSPGHHFGGSGGHGRHFGGHGGPSDSFNGPFSGGRGEHFGNDGPFGGRGKHFGRGGKHGGGGYTFSDTEELDPSNGFRKHARGFYERHGLFGKHDKLRKYGRCRKFDSSSEETSSEDEKLAQKIYLLKKLQRNKCFKMKDNRFYFA</sequence>
<keyword evidence="3" id="KW-1185">Reference proteome</keyword>
<dbReference type="EMBL" id="BAABUK010000029">
    <property type="protein sequence ID" value="GAA5815985.1"/>
    <property type="molecule type" value="Genomic_DNA"/>
</dbReference>
<dbReference type="Proteomes" id="UP001473302">
    <property type="component" value="Unassembled WGS sequence"/>
</dbReference>
<feature type="region of interest" description="Disordered" evidence="1">
    <location>
        <begin position="208"/>
        <end position="241"/>
    </location>
</feature>
<evidence type="ECO:0000313" key="3">
    <source>
        <dbReference type="Proteomes" id="UP001473302"/>
    </source>
</evidence>
<feature type="compositionally biased region" description="Acidic residues" evidence="1">
    <location>
        <begin position="165"/>
        <end position="175"/>
    </location>
</feature>
<proteinExistence type="predicted"/>
<comment type="caution">
    <text evidence="2">The sequence shown here is derived from an EMBL/GenBank/DDBJ whole genome shotgun (WGS) entry which is preliminary data.</text>
</comment>